<proteinExistence type="predicted"/>
<protein>
    <submittedName>
        <fullName evidence="3">Glycosyltransferase involved in cell wall biosynthesis</fullName>
    </submittedName>
</protein>
<evidence type="ECO:0000259" key="1">
    <source>
        <dbReference type="Pfam" id="PF00534"/>
    </source>
</evidence>
<gene>
    <name evidence="3" type="ORF">GGR16_003765</name>
</gene>
<keyword evidence="3" id="KW-0808">Transferase</keyword>
<feature type="domain" description="Glycosyltransferase subfamily 4-like N-terminal" evidence="2">
    <location>
        <begin position="23"/>
        <end position="124"/>
    </location>
</feature>
<evidence type="ECO:0000259" key="2">
    <source>
        <dbReference type="Pfam" id="PF13439"/>
    </source>
</evidence>
<evidence type="ECO:0000313" key="4">
    <source>
        <dbReference type="Proteomes" id="UP000577362"/>
    </source>
</evidence>
<comment type="caution">
    <text evidence="3">The sequence shown here is derived from an EMBL/GenBank/DDBJ whole genome shotgun (WGS) entry which is preliminary data.</text>
</comment>
<dbReference type="InterPro" id="IPR001296">
    <property type="entry name" value="Glyco_trans_1"/>
</dbReference>
<dbReference type="PANTHER" id="PTHR45947:SF3">
    <property type="entry name" value="SULFOQUINOVOSYL TRANSFERASE SQD2"/>
    <property type="match status" value="1"/>
</dbReference>
<dbReference type="Proteomes" id="UP000577362">
    <property type="component" value="Unassembled WGS sequence"/>
</dbReference>
<sequence>MKVLPMKIAQIAPLAESCPPRLYGGTERIVSHLTEELVRQGHEVTLFASGDTRTKAELVRCSDIALRLNPAVRDHVPYHVAMLDRVRALADTFDVLHFHIDILHFPLIRDFADRTVTTLHGRLDLPDLKPFYAAFPDIPLVSISDDQRRPMPPVNWVGTVHHGLPRDLLPFNGRPEGGYLAFLGRISPEKRPDLAIEIATRTGLPLKIAAKVDKVDEAYWNEQIAPMVAAAPNVSYIGEIGDAEKAEFLGNAAALLFPIDWPEPFGLVMIEAMACGTPVIAMRRGSVPEVIEHGVSGFIVDNVDEAVAAVGRLGLIHRSAVRAAFERRFTVERMAEDYVEIYRTLPGVKARSPLLYVAGGETSLQVVA</sequence>
<dbReference type="Gene3D" id="3.40.50.2000">
    <property type="entry name" value="Glycogen Phosphorylase B"/>
    <property type="match status" value="2"/>
</dbReference>
<dbReference type="Pfam" id="PF13439">
    <property type="entry name" value="Glyco_transf_4"/>
    <property type="match status" value="1"/>
</dbReference>
<dbReference type="PANTHER" id="PTHR45947">
    <property type="entry name" value="SULFOQUINOVOSYL TRANSFERASE SQD2"/>
    <property type="match status" value="1"/>
</dbReference>
<dbReference type="Pfam" id="PF00534">
    <property type="entry name" value="Glycos_transf_1"/>
    <property type="match status" value="1"/>
</dbReference>
<accession>A0A840C531</accession>
<evidence type="ECO:0000313" key="3">
    <source>
        <dbReference type="EMBL" id="MBB4018718.1"/>
    </source>
</evidence>
<dbReference type="SUPFAM" id="SSF53756">
    <property type="entry name" value="UDP-Glycosyltransferase/glycogen phosphorylase"/>
    <property type="match status" value="1"/>
</dbReference>
<feature type="domain" description="Glycosyl transferase family 1" evidence="1">
    <location>
        <begin position="178"/>
        <end position="306"/>
    </location>
</feature>
<dbReference type="EMBL" id="JACIEN010000005">
    <property type="protein sequence ID" value="MBB4018718.1"/>
    <property type="molecule type" value="Genomic_DNA"/>
</dbReference>
<keyword evidence="4" id="KW-1185">Reference proteome</keyword>
<name>A0A840C531_9HYPH</name>
<dbReference type="CDD" id="cd03802">
    <property type="entry name" value="GT4_AviGT4-like"/>
    <property type="match status" value="1"/>
</dbReference>
<dbReference type="InterPro" id="IPR050194">
    <property type="entry name" value="Glycosyltransferase_grp1"/>
</dbReference>
<reference evidence="3 4" key="1">
    <citation type="submission" date="2020-08" db="EMBL/GenBank/DDBJ databases">
        <title>Genomic Encyclopedia of Type Strains, Phase IV (KMG-IV): sequencing the most valuable type-strain genomes for metagenomic binning, comparative biology and taxonomic classification.</title>
        <authorList>
            <person name="Goeker M."/>
        </authorList>
    </citation>
    <scope>NUCLEOTIDE SEQUENCE [LARGE SCALE GENOMIC DNA]</scope>
    <source>
        <strain evidence="3 4">DSM 103737</strain>
    </source>
</reference>
<dbReference type="AlphaFoldDB" id="A0A840C531"/>
<dbReference type="GO" id="GO:0016757">
    <property type="term" value="F:glycosyltransferase activity"/>
    <property type="evidence" value="ECO:0007669"/>
    <property type="project" value="InterPro"/>
</dbReference>
<organism evidence="3 4">
    <name type="scientific">Chelatococcus caeni</name>
    <dbReference type="NCBI Taxonomy" id="1348468"/>
    <lineage>
        <taxon>Bacteria</taxon>
        <taxon>Pseudomonadati</taxon>
        <taxon>Pseudomonadota</taxon>
        <taxon>Alphaproteobacteria</taxon>
        <taxon>Hyphomicrobiales</taxon>
        <taxon>Chelatococcaceae</taxon>
        <taxon>Chelatococcus</taxon>
    </lineage>
</organism>
<dbReference type="InterPro" id="IPR028098">
    <property type="entry name" value="Glyco_trans_4-like_N"/>
</dbReference>